<accession>A0A916XDY9</accession>
<evidence type="ECO:0000313" key="1">
    <source>
        <dbReference type="EMBL" id="GGC66487.1"/>
    </source>
</evidence>
<protein>
    <submittedName>
        <fullName evidence="1">Uncharacterized protein</fullName>
    </submittedName>
</protein>
<dbReference type="Proteomes" id="UP000637423">
    <property type="component" value="Unassembled WGS sequence"/>
</dbReference>
<reference evidence="1" key="1">
    <citation type="journal article" date="2014" name="Int. J. Syst. Evol. Microbiol.">
        <title>Complete genome sequence of Corynebacterium casei LMG S-19264T (=DSM 44701T), isolated from a smear-ripened cheese.</title>
        <authorList>
            <consortium name="US DOE Joint Genome Institute (JGI-PGF)"/>
            <person name="Walter F."/>
            <person name="Albersmeier A."/>
            <person name="Kalinowski J."/>
            <person name="Ruckert C."/>
        </authorList>
    </citation>
    <scope>NUCLEOTIDE SEQUENCE</scope>
    <source>
        <strain evidence="1">CGMCC 1.10998</strain>
    </source>
</reference>
<gene>
    <name evidence="1" type="ORF">GCM10011396_11950</name>
</gene>
<dbReference type="EMBL" id="BMED01000001">
    <property type="protein sequence ID" value="GGC66487.1"/>
    <property type="molecule type" value="Genomic_DNA"/>
</dbReference>
<name>A0A916XDY9_9BURK</name>
<proteinExistence type="predicted"/>
<organism evidence="1 2">
    <name type="scientific">Undibacterium terreum</name>
    <dbReference type="NCBI Taxonomy" id="1224302"/>
    <lineage>
        <taxon>Bacteria</taxon>
        <taxon>Pseudomonadati</taxon>
        <taxon>Pseudomonadota</taxon>
        <taxon>Betaproteobacteria</taxon>
        <taxon>Burkholderiales</taxon>
        <taxon>Oxalobacteraceae</taxon>
        <taxon>Undibacterium</taxon>
    </lineage>
</organism>
<dbReference type="PRINTS" id="PR01490">
    <property type="entry name" value="RTXTOXIND"/>
</dbReference>
<sequence>MENNQIQKFAPMVDIQMAAEAFLNHSGTTHHDLRAFFNNKLLIIPGMQVVSKINQGKRTVLEYFFSPMQKAARER</sequence>
<dbReference type="RefSeq" id="WP_188565015.1">
    <property type="nucleotide sequence ID" value="NZ_BMED01000001.1"/>
</dbReference>
<keyword evidence="2" id="KW-1185">Reference proteome</keyword>
<evidence type="ECO:0000313" key="2">
    <source>
        <dbReference type="Proteomes" id="UP000637423"/>
    </source>
</evidence>
<reference evidence="1" key="2">
    <citation type="submission" date="2020-09" db="EMBL/GenBank/DDBJ databases">
        <authorList>
            <person name="Sun Q."/>
            <person name="Zhou Y."/>
        </authorList>
    </citation>
    <scope>NUCLEOTIDE SEQUENCE</scope>
    <source>
        <strain evidence="1">CGMCC 1.10998</strain>
    </source>
</reference>
<comment type="caution">
    <text evidence="1">The sequence shown here is derived from an EMBL/GenBank/DDBJ whole genome shotgun (WGS) entry which is preliminary data.</text>
</comment>
<dbReference type="AlphaFoldDB" id="A0A916XDY9"/>